<evidence type="ECO:0000313" key="2">
    <source>
        <dbReference type="EMBL" id="GBN09986.1"/>
    </source>
</evidence>
<name>A0A4Y2L8Q6_ARAVE</name>
<feature type="compositionally biased region" description="Basic and acidic residues" evidence="1">
    <location>
        <begin position="53"/>
        <end position="62"/>
    </location>
</feature>
<dbReference type="EMBL" id="BGPR01005415">
    <property type="protein sequence ID" value="GBN09986.1"/>
    <property type="molecule type" value="Genomic_DNA"/>
</dbReference>
<evidence type="ECO:0000313" key="3">
    <source>
        <dbReference type="Proteomes" id="UP000499080"/>
    </source>
</evidence>
<accession>A0A4Y2L8Q6</accession>
<evidence type="ECO:0008006" key="4">
    <source>
        <dbReference type="Google" id="ProtNLM"/>
    </source>
</evidence>
<gene>
    <name evidence="2" type="ORF">AVEN_269275_1</name>
</gene>
<feature type="region of interest" description="Disordered" evidence="1">
    <location>
        <begin position="53"/>
        <end position="92"/>
    </location>
</feature>
<reference evidence="2 3" key="1">
    <citation type="journal article" date="2019" name="Sci. Rep.">
        <title>Orb-weaving spider Araneus ventricosus genome elucidates the spidroin gene catalogue.</title>
        <authorList>
            <person name="Kono N."/>
            <person name="Nakamura H."/>
            <person name="Ohtoshi R."/>
            <person name="Moran D.A.P."/>
            <person name="Shinohara A."/>
            <person name="Yoshida Y."/>
            <person name="Fujiwara M."/>
            <person name="Mori M."/>
            <person name="Tomita M."/>
            <person name="Arakawa K."/>
        </authorList>
    </citation>
    <scope>NUCLEOTIDE SEQUENCE [LARGE SCALE GENOMIC DNA]</scope>
</reference>
<dbReference type="AlphaFoldDB" id="A0A4Y2L8Q6"/>
<comment type="caution">
    <text evidence="2">The sequence shown here is derived from an EMBL/GenBank/DDBJ whole genome shotgun (WGS) entry which is preliminary data.</text>
</comment>
<organism evidence="2 3">
    <name type="scientific">Araneus ventricosus</name>
    <name type="common">Orbweaver spider</name>
    <name type="synonym">Epeira ventricosa</name>
    <dbReference type="NCBI Taxonomy" id="182803"/>
    <lineage>
        <taxon>Eukaryota</taxon>
        <taxon>Metazoa</taxon>
        <taxon>Ecdysozoa</taxon>
        <taxon>Arthropoda</taxon>
        <taxon>Chelicerata</taxon>
        <taxon>Arachnida</taxon>
        <taxon>Araneae</taxon>
        <taxon>Araneomorphae</taxon>
        <taxon>Entelegynae</taxon>
        <taxon>Araneoidea</taxon>
        <taxon>Araneidae</taxon>
        <taxon>Araneus</taxon>
    </lineage>
</organism>
<protein>
    <recommendedName>
        <fullName evidence="4">Peptidase A2 domain-containing protein</fullName>
    </recommendedName>
</protein>
<keyword evidence="3" id="KW-1185">Reference proteome</keyword>
<dbReference type="Proteomes" id="UP000499080">
    <property type="component" value="Unassembled WGS sequence"/>
</dbReference>
<dbReference type="OrthoDB" id="6433986at2759"/>
<feature type="compositionally biased region" description="Basic and acidic residues" evidence="1">
    <location>
        <begin position="70"/>
        <end position="83"/>
    </location>
</feature>
<sequence length="130" mass="14624">MAFILKSKKDYLISLASKLELEVSTSMTKVMIKDLILKSPVYNEDDVKALLDGISEERAQEPEEKEQELEEKRRAAELEENSSKYKKTKNPVEETSNLLRTCSIASEGEVKTRIIIFGKEPVTAVVDTGS</sequence>
<evidence type="ECO:0000256" key="1">
    <source>
        <dbReference type="SAM" id="MobiDB-lite"/>
    </source>
</evidence>
<proteinExistence type="predicted"/>